<evidence type="ECO:0000256" key="2">
    <source>
        <dbReference type="SAM" id="Phobius"/>
    </source>
</evidence>
<name>A0A1H5VN63_9SPHI</name>
<dbReference type="Proteomes" id="UP000236731">
    <property type="component" value="Unassembled WGS sequence"/>
</dbReference>
<keyword evidence="2" id="KW-0812">Transmembrane</keyword>
<dbReference type="RefSeq" id="WP_103905554.1">
    <property type="nucleotide sequence ID" value="NZ_CP049246.1"/>
</dbReference>
<reference evidence="5" key="1">
    <citation type="submission" date="2016-10" db="EMBL/GenBank/DDBJ databases">
        <authorList>
            <person name="Varghese N."/>
            <person name="Submissions S."/>
        </authorList>
    </citation>
    <scope>NUCLEOTIDE SEQUENCE [LARGE SCALE GENOMIC DNA]</scope>
    <source>
        <strain evidence="5">DSM 22361</strain>
    </source>
</reference>
<feature type="transmembrane region" description="Helical" evidence="2">
    <location>
        <begin position="24"/>
        <end position="41"/>
    </location>
</feature>
<proteinExistence type="predicted"/>
<accession>A0A1H5VN63</accession>
<keyword evidence="2" id="KW-1133">Transmembrane helix</keyword>
<evidence type="ECO:0000313" key="5">
    <source>
        <dbReference type="Proteomes" id="UP000236731"/>
    </source>
</evidence>
<dbReference type="AlphaFoldDB" id="A0A1H5VN63"/>
<protein>
    <submittedName>
        <fullName evidence="4">Neutral/alkaline non-lysosomal ceramidase, N-terminal</fullName>
    </submittedName>
</protein>
<keyword evidence="2" id="KW-0472">Membrane</keyword>
<feature type="region of interest" description="Disordered" evidence="1">
    <location>
        <begin position="51"/>
        <end position="88"/>
    </location>
</feature>
<evidence type="ECO:0000313" key="4">
    <source>
        <dbReference type="EMBL" id="SEF88762.1"/>
    </source>
</evidence>
<dbReference type="OrthoDB" id="917785at2"/>
<sequence length="541" mass="60084">MMEGYIVLRQKYKNQTILKMSKKIIWVGIISIMLGSLIYIFKTKKSEGINPIQTTESTNTPIVKNDTPNNLLQNNSNQTPSKEPVSSKSSAKQAVFQAGIGAVDITLPYNRSAKKDSKTATSQKIHDKLYAKALVLDDGSTKIAMIVADNQGIPGWIIDEAKTKIERETGIPIENIMISSTHTHSGIYAGSPVNTNKSFDNYQNLLVRKLAESAKSAFNNLKPAQIAWGSFNEPRYVHNRRWYTKTANSNPFGLMDSVTTNPGYTNQKNLIKPAGPTDPEVSFIALKSSDGKPMAIFANYSVHYIGVPSTDISADYYGEFGKVLANKFGVNNLTDFIGIMSNGTSGDINSLDYGAPKESIQHYSKINKVANDLADNLIKKYNSLEFQSWVPLKSVNKKISIKLRGPSTVMRRNMGNAQKRSSKSNNAKEKQQRYYAVRVGAMEKNYPQSPQINLQVFKIGDLAIGAIPFEVFAETGLKIKKLSPFKDYFTIGLANGQWGYLPTPNQYKKGGYETWLTVSRFNENTSEIISENIINSLNSLK</sequence>
<dbReference type="EMBL" id="FNUT01000003">
    <property type="protein sequence ID" value="SEF88762.1"/>
    <property type="molecule type" value="Genomic_DNA"/>
</dbReference>
<evidence type="ECO:0000256" key="1">
    <source>
        <dbReference type="SAM" id="MobiDB-lite"/>
    </source>
</evidence>
<dbReference type="Pfam" id="PF04734">
    <property type="entry name" value="Ceramidase_alk"/>
    <property type="match status" value="1"/>
</dbReference>
<dbReference type="InterPro" id="IPR031329">
    <property type="entry name" value="NEUT/ALK_ceramidase_N"/>
</dbReference>
<evidence type="ECO:0000259" key="3">
    <source>
        <dbReference type="Pfam" id="PF04734"/>
    </source>
</evidence>
<keyword evidence="5" id="KW-1185">Reference proteome</keyword>
<feature type="domain" description="Neutral/alkaline non-lysosomal ceramidase N-terminal" evidence="3">
    <location>
        <begin position="96"/>
        <end position="349"/>
    </location>
</feature>
<organism evidence="4 5">
    <name type="scientific">Sphingobacterium lactis</name>
    <dbReference type="NCBI Taxonomy" id="797291"/>
    <lineage>
        <taxon>Bacteria</taxon>
        <taxon>Pseudomonadati</taxon>
        <taxon>Bacteroidota</taxon>
        <taxon>Sphingobacteriia</taxon>
        <taxon>Sphingobacteriales</taxon>
        <taxon>Sphingobacteriaceae</taxon>
        <taxon>Sphingobacterium</taxon>
    </lineage>
</organism>
<gene>
    <name evidence="4" type="ORF">SAMN05421877_103185</name>
</gene>